<dbReference type="SUPFAM" id="SSF161098">
    <property type="entry name" value="MetI-like"/>
    <property type="match status" value="1"/>
</dbReference>
<dbReference type="EMBL" id="BARW01019750">
    <property type="protein sequence ID" value="GAI98982.1"/>
    <property type="molecule type" value="Genomic_DNA"/>
</dbReference>
<evidence type="ECO:0000256" key="7">
    <source>
        <dbReference type="SAM" id="Phobius"/>
    </source>
</evidence>
<comment type="subcellular location">
    <subcellularLocation>
        <location evidence="1">Cell membrane</location>
        <topology evidence="1">Multi-pass membrane protein</topology>
    </subcellularLocation>
</comment>
<dbReference type="Gene3D" id="1.10.3720.10">
    <property type="entry name" value="MetI-like"/>
    <property type="match status" value="1"/>
</dbReference>
<feature type="transmembrane region" description="Helical" evidence="7">
    <location>
        <begin position="137"/>
        <end position="159"/>
    </location>
</feature>
<accession>X1T116</accession>
<keyword evidence="2" id="KW-0813">Transport</keyword>
<dbReference type="GO" id="GO:0005886">
    <property type="term" value="C:plasma membrane"/>
    <property type="evidence" value="ECO:0007669"/>
    <property type="project" value="UniProtKB-SubCell"/>
</dbReference>
<organism evidence="9">
    <name type="scientific">marine sediment metagenome</name>
    <dbReference type="NCBI Taxonomy" id="412755"/>
    <lineage>
        <taxon>unclassified sequences</taxon>
        <taxon>metagenomes</taxon>
        <taxon>ecological metagenomes</taxon>
    </lineage>
</organism>
<keyword evidence="5 7" id="KW-1133">Transmembrane helix</keyword>
<comment type="caution">
    <text evidence="9">The sequence shown here is derived from an EMBL/GenBank/DDBJ whole genome shotgun (WGS) entry which is preliminary data.</text>
</comment>
<protein>
    <recommendedName>
        <fullName evidence="8">ABC transmembrane type-1 domain-containing protein</fullName>
    </recommendedName>
</protein>
<proteinExistence type="predicted"/>
<evidence type="ECO:0000256" key="2">
    <source>
        <dbReference type="ARBA" id="ARBA00022448"/>
    </source>
</evidence>
<dbReference type="PROSITE" id="PS50928">
    <property type="entry name" value="ABC_TM1"/>
    <property type="match status" value="1"/>
</dbReference>
<feature type="transmembrane region" description="Helical" evidence="7">
    <location>
        <begin position="103"/>
        <end position="125"/>
    </location>
</feature>
<dbReference type="Pfam" id="PF00528">
    <property type="entry name" value="BPD_transp_1"/>
    <property type="match status" value="1"/>
</dbReference>
<dbReference type="InterPro" id="IPR000515">
    <property type="entry name" value="MetI-like"/>
</dbReference>
<feature type="transmembrane region" description="Helical" evidence="7">
    <location>
        <begin position="72"/>
        <end position="94"/>
    </location>
</feature>
<feature type="non-terminal residue" evidence="9">
    <location>
        <position position="254"/>
    </location>
</feature>
<feature type="transmembrane region" description="Helical" evidence="7">
    <location>
        <begin position="180"/>
        <end position="205"/>
    </location>
</feature>
<feature type="domain" description="ABC transmembrane type-1" evidence="8">
    <location>
        <begin position="68"/>
        <end position="254"/>
    </location>
</feature>
<evidence type="ECO:0000313" key="9">
    <source>
        <dbReference type="EMBL" id="GAI98982.1"/>
    </source>
</evidence>
<evidence type="ECO:0000256" key="3">
    <source>
        <dbReference type="ARBA" id="ARBA00022475"/>
    </source>
</evidence>
<dbReference type="PANTHER" id="PTHR43744">
    <property type="entry name" value="ABC TRANSPORTER PERMEASE PROTEIN MG189-RELATED-RELATED"/>
    <property type="match status" value="1"/>
</dbReference>
<keyword evidence="3" id="KW-1003">Cell membrane</keyword>
<evidence type="ECO:0000256" key="6">
    <source>
        <dbReference type="ARBA" id="ARBA00023136"/>
    </source>
</evidence>
<dbReference type="CDD" id="cd06261">
    <property type="entry name" value="TM_PBP2"/>
    <property type="match status" value="1"/>
</dbReference>
<reference evidence="9" key="1">
    <citation type="journal article" date="2014" name="Front. Microbiol.">
        <title>High frequency of phylogenetically diverse reductive dehalogenase-homologous genes in deep subseafloor sedimentary metagenomes.</title>
        <authorList>
            <person name="Kawai M."/>
            <person name="Futagami T."/>
            <person name="Toyoda A."/>
            <person name="Takaki Y."/>
            <person name="Nishi S."/>
            <person name="Hori S."/>
            <person name="Arai W."/>
            <person name="Tsubouchi T."/>
            <person name="Morono Y."/>
            <person name="Uchiyama I."/>
            <person name="Ito T."/>
            <person name="Fujiyama A."/>
            <person name="Inagaki F."/>
            <person name="Takami H."/>
        </authorList>
    </citation>
    <scope>NUCLEOTIDE SEQUENCE</scope>
    <source>
        <strain evidence="9">Expedition CK06-06</strain>
    </source>
</reference>
<dbReference type="GO" id="GO:0055085">
    <property type="term" value="P:transmembrane transport"/>
    <property type="evidence" value="ECO:0007669"/>
    <property type="project" value="InterPro"/>
</dbReference>
<feature type="transmembrane region" description="Helical" evidence="7">
    <location>
        <begin position="12"/>
        <end position="30"/>
    </location>
</feature>
<feature type="transmembrane region" description="Helical" evidence="7">
    <location>
        <begin position="236"/>
        <end position="253"/>
    </location>
</feature>
<dbReference type="InterPro" id="IPR035906">
    <property type="entry name" value="MetI-like_sf"/>
</dbReference>
<evidence type="ECO:0000256" key="1">
    <source>
        <dbReference type="ARBA" id="ARBA00004651"/>
    </source>
</evidence>
<dbReference type="AlphaFoldDB" id="X1T116"/>
<evidence type="ECO:0000256" key="4">
    <source>
        <dbReference type="ARBA" id="ARBA00022692"/>
    </source>
</evidence>
<keyword evidence="6 7" id="KW-0472">Membrane</keyword>
<sequence>MKIKRIKLINYILLLIFSLVAVTPFVWTILNSLKTNNEIFTHPFSLPADPEWVNFRIAWTKGNLGVYFKNSVLVLIPTTIGIVFSGCLAGYAFARLRSELINFLFYVFLFGLVISIQAIIIPLYYNLHSLGLIDNLWGVIAPTIGISMPLSIFIMRTFFAGIPQELTDAAKIDGCSEVGIFWYVILPLSKPALSSLVVIFSLFSWNDYFLPLVVLVSDGSRTLPLGVVRFQGTFSALYNLTFATIVIISIPIII</sequence>
<evidence type="ECO:0000256" key="5">
    <source>
        <dbReference type="ARBA" id="ARBA00022989"/>
    </source>
</evidence>
<name>X1T116_9ZZZZ</name>
<keyword evidence="4 7" id="KW-0812">Transmembrane</keyword>
<dbReference type="PANTHER" id="PTHR43744:SF12">
    <property type="entry name" value="ABC TRANSPORTER PERMEASE PROTEIN MG189-RELATED"/>
    <property type="match status" value="1"/>
</dbReference>
<gene>
    <name evidence="9" type="ORF">S12H4_33504</name>
</gene>
<evidence type="ECO:0000259" key="8">
    <source>
        <dbReference type="PROSITE" id="PS50928"/>
    </source>
</evidence>